<protein>
    <submittedName>
        <fullName evidence="2">Uncharacterized protein</fullName>
    </submittedName>
</protein>
<organism evidence="2 3">
    <name type="scientific">Paractinoplanes ovalisporus</name>
    <dbReference type="NCBI Taxonomy" id="2810368"/>
    <lineage>
        <taxon>Bacteria</taxon>
        <taxon>Bacillati</taxon>
        <taxon>Actinomycetota</taxon>
        <taxon>Actinomycetes</taxon>
        <taxon>Micromonosporales</taxon>
        <taxon>Micromonosporaceae</taxon>
        <taxon>Paractinoplanes</taxon>
    </lineage>
</organism>
<name>A0ABS2AT81_9ACTN</name>
<dbReference type="Proteomes" id="UP000632138">
    <property type="component" value="Unassembled WGS sequence"/>
</dbReference>
<sequence>MRKTMQTALVAGLLTATAAAPAQAAAPNQKFGVQYLNYSGAYCGVRITTSPNVGFAYMWWDETDQAHVNHLNATDQQPGGQQMRVEIDPVRAGGNITYPTKQDGYWEYNYGYGITQWRLHANGGTSGWVTTPKAYCGR</sequence>
<reference evidence="2 3" key="1">
    <citation type="submission" date="2021-01" db="EMBL/GenBank/DDBJ databases">
        <title>Actinoplanes sp. nov. LDG1-06 isolated from lichen.</title>
        <authorList>
            <person name="Saeng-In P."/>
            <person name="Phongsopitanun W."/>
            <person name="Kanchanasin P."/>
            <person name="Yuki M."/>
            <person name="Kudo T."/>
            <person name="Ohkuma M."/>
            <person name="Tanasupawat S."/>
        </authorList>
    </citation>
    <scope>NUCLEOTIDE SEQUENCE [LARGE SCALE GENOMIC DNA]</scope>
    <source>
        <strain evidence="2 3">LDG1-06</strain>
    </source>
</reference>
<evidence type="ECO:0000313" key="2">
    <source>
        <dbReference type="EMBL" id="MBM2622598.1"/>
    </source>
</evidence>
<evidence type="ECO:0000256" key="1">
    <source>
        <dbReference type="SAM" id="SignalP"/>
    </source>
</evidence>
<accession>A0ABS2AT81</accession>
<feature type="chain" id="PRO_5046188149" evidence="1">
    <location>
        <begin position="25"/>
        <end position="138"/>
    </location>
</feature>
<gene>
    <name evidence="2" type="ORF">JIG36_44570</name>
</gene>
<evidence type="ECO:0000313" key="3">
    <source>
        <dbReference type="Proteomes" id="UP000632138"/>
    </source>
</evidence>
<proteinExistence type="predicted"/>
<keyword evidence="3" id="KW-1185">Reference proteome</keyword>
<keyword evidence="1" id="KW-0732">Signal</keyword>
<dbReference type="EMBL" id="JAENHP010000027">
    <property type="protein sequence ID" value="MBM2622598.1"/>
    <property type="molecule type" value="Genomic_DNA"/>
</dbReference>
<feature type="signal peptide" evidence="1">
    <location>
        <begin position="1"/>
        <end position="24"/>
    </location>
</feature>
<comment type="caution">
    <text evidence="2">The sequence shown here is derived from an EMBL/GenBank/DDBJ whole genome shotgun (WGS) entry which is preliminary data.</text>
</comment>
<dbReference type="RefSeq" id="WP_203382955.1">
    <property type="nucleotide sequence ID" value="NZ_JAENHP010000027.1"/>
</dbReference>